<dbReference type="Proteomes" id="UP000309566">
    <property type="component" value="Unassembled WGS sequence"/>
</dbReference>
<gene>
    <name evidence="2" type="ORF">E5353_17630</name>
</gene>
<sequence>MSGIECINLLAFIQFIIAFDFGLYYFDDKHILIEIYRKYQLNLQTSSQKILDRTEYMLKESLKSDSDKCKIQGGYLDKPYRRLRHLIDEGNLNLEGCGFIGLYAGLYGLLCLFGIGMFKSRYEASAKNYILIISQIILVIELLISWYNHQEDCGKYSRNLWSNIRLCMIITVFAVALVEFDLTYGYFSEFELPFVIISLIILLFPFILFIGHIIVARMEITILELKCRYYIRQVENCIQVHDDHTQG</sequence>
<protein>
    <recommendedName>
        <fullName evidence="4">Transmembrane protein</fullName>
    </recommendedName>
</protein>
<feature type="transmembrane region" description="Helical" evidence="1">
    <location>
        <begin position="92"/>
        <end position="117"/>
    </location>
</feature>
<evidence type="ECO:0000313" key="2">
    <source>
        <dbReference type="EMBL" id="TGY25291.1"/>
    </source>
</evidence>
<dbReference type="AlphaFoldDB" id="A0A4S2CBT0"/>
<comment type="caution">
    <text evidence="2">The sequence shown here is derived from an EMBL/GenBank/DDBJ whole genome shotgun (WGS) entry which is preliminary data.</text>
</comment>
<keyword evidence="1" id="KW-0812">Transmembrane</keyword>
<organism evidence="2 3">
    <name type="scientific">Bacteroides caecimuris</name>
    <dbReference type="NCBI Taxonomy" id="1796613"/>
    <lineage>
        <taxon>Bacteria</taxon>
        <taxon>Pseudomonadati</taxon>
        <taxon>Bacteroidota</taxon>
        <taxon>Bacteroidia</taxon>
        <taxon>Bacteroidales</taxon>
        <taxon>Bacteroidaceae</taxon>
        <taxon>Bacteroides</taxon>
    </lineage>
</organism>
<feature type="transmembrane region" description="Helical" evidence="1">
    <location>
        <begin position="160"/>
        <end position="180"/>
    </location>
</feature>
<keyword evidence="1" id="KW-1133">Transmembrane helix</keyword>
<name>A0A4S2CBT0_9BACE</name>
<evidence type="ECO:0008006" key="4">
    <source>
        <dbReference type="Google" id="ProtNLM"/>
    </source>
</evidence>
<reference evidence="2 3" key="1">
    <citation type="submission" date="2019-04" db="EMBL/GenBank/DDBJ databases">
        <title>Microbes associate with the intestines of laboratory mice.</title>
        <authorList>
            <person name="Navarre W."/>
            <person name="Wong E."/>
            <person name="Huang K."/>
            <person name="Tropini C."/>
            <person name="Ng K."/>
            <person name="Yu B."/>
        </authorList>
    </citation>
    <scope>NUCLEOTIDE SEQUENCE [LARGE SCALE GENOMIC DNA]</scope>
    <source>
        <strain evidence="2 3">NM63_1-25</strain>
    </source>
</reference>
<feature type="transmembrane region" description="Helical" evidence="1">
    <location>
        <begin position="129"/>
        <end position="148"/>
    </location>
</feature>
<accession>A0A4S2CBT0</accession>
<proteinExistence type="predicted"/>
<feature type="transmembrane region" description="Helical" evidence="1">
    <location>
        <begin position="6"/>
        <end position="26"/>
    </location>
</feature>
<evidence type="ECO:0000313" key="3">
    <source>
        <dbReference type="Proteomes" id="UP000309566"/>
    </source>
</evidence>
<dbReference type="EMBL" id="SRYX01000114">
    <property type="protein sequence ID" value="TGY25291.1"/>
    <property type="molecule type" value="Genomic_DNA"/>
</dbReference>
<feature type="transmembrane region" description="Helical" evidence="1">
    <location>
        <begin position="192"/>
        <end position="216"/>
    </location>
</feature>
<evidence type="ECO:0000256" key="1">
    <source>
        <dbReference type="SAM" id="Phobius"/>
    </source>
</evidence>
<keyword evidence="1" id="KW-0472">Membrane</keyword>